<feature type="transmembrane region" description="Helical" evidence="7">
    <location>
        <begin position="312"/>
        <end position="336"/>
    </location>
</feature>
<dbReference type="SUPFAM" id="SSF103473">
    <property type="entry name" value="MFS general substrate transporter"/>
    <property type="match status" value="1"/>
</dbReference>
<dbReference type="InterPro" id="IPR036259">
    <property type="entry name" value="MFS_trans_sf"/>
</dbReference>
<feature type="transmembrane region" description="Helical" evidence="7">
    <location>
        <begin position="187"/>
        <end position="212"/>
    </location>
</feature>
<evidence type="ECO:0000256" key="4">
    <source>
        <dbReference type="ARBA" id="ARBA00022989"/>
    </source>
</evidence>
<feature type="transmembrane region" description="Helical" evidence="7">
    <location>
        <begin position="618"/>
        <end position="638"/>
    </location>
</feature>
<dbReference type="PROSITE" id="PS50850">
    <property type="entry name" value="MFS"/>
    <property type="match status" value="1"/>
</dbReference>
<evidence type="ECO:0000313" key="9">
    <source>
        <dbReference type="EMBL" id="PCH34681.1"/>
    </source>
</evidence>
<evidence type="ECO:0000256" key="7">
    <source>
        <dbReference type="SAM" id="Phobius"/>
    </source>
</evidence>
<dbReference type="InterPro" id="IPR011701">
    <property type="entry name" value="MFS"/>
</dbReference>
<feature type="transmembrane region" description="Helical" evidence="7">
    <location>
        <begin position="409"/>
        <end position="427"/>
    </location>
</feature>
<keyword evidence="3 7" id="KW-0812">Transmembrane</keyword>
<dbReference type="STRING" id="742152.A0A2H3IY68"/>
<dbReference type="AlphaFoldDB" id="A0A2H3IY68"/>
<dbReference type="GO" id="GO:0016020">
    <property type="term" value="C:membrane"/>
    <property type="evidence" value="ECO:0007669"/>
    <property type="project" value="UniProtKB-SubCell"/>
</dbReference>
<evidence type="ECO:0000256" key="6">
    <source>
        <dbReference type="SAM" id="MobiDB-lite"/>
    </source>
</evidence>
<evidence type="ECO:0000256" key="2">
    <source>
        <dbReference type="ARBA" id="ARBA00022448"/>
    </source>
</evidence>
<evidence type="ECO:0000256" key="3">
    <source>
        <dbReference type="ARBA" id="ARBA00022692"/>
    </source>
</evidence>
<gene>
    <name evidence="9" type="ORF">WOLCODRAFT_165740</name>
</gene>
<feature type="transmembrane region" description="Helical" evidence="7">
    <location>
        <begin position="577"/>
        <end position="598"/>
    </location>
</feature>
<dbReference type="PANTHER" id="PTHR42718:SF9">
    <property type="entry name" value="MAJOR FACILITATOR SUPERFAMILY MULTIDRUG TRANSPORTER MFSC"/>
    <property type="match status" value="1"/>
</dbReference>
<dbReference type="OrthoDB" id="440755at2759"/>
<feature type="transmembrane region" description="Helical" evidence="7">
    <location>
        <begin position="378"/>
        <end position="397"/>
    </location>
</feature>
<evidence type="ECO:0000256" key="5">
    <source>
        <dbReference type="ARBA" id="ARBA00023136"/>
    </source>
</evidence>
<comment type="subcellular location">
    <subcellularLocation>
        <location evidence="1">Membrane</location>
        <topology evidence="1">Multi-pass membrane protein</topology>
    </subcellularLocation>
</comment>
<protein>
    <submittedName>
        <fullName evidence="9">MFS general substrate transporter</fullName>
    </submittedName>
</protein>
<feature type="transmembrane region" description="Helical" evidence="7">
    <location>
        <begin position="448"/>
        <end position="470"/>
    </location>
</feature>
<feature type="compositionally biased region" description="Basic and acidic residues" evidence="6">
    <location>
        <begin position="649"/>
        <end position="674"/>
    </location>
</feature>
<evidence type="ECO:0000259" key="8">
    <source>
        <dbReference type="PROSITE" id="PS50850"/>
    </source>
</evidence>
<feature type="compositionally biased region" description="Basic and acidic residues" evidence="6">
    <location>
        <begin position="696"/>
        <end position="709"/>
    </location>
</feature>
<name>A0A2H3IY68_WOLCO</name>
<feature type="region of interest" description="Disordered" evidence="6">
    <location>
        <begin position="649"/>
        <end position="709"/>
    </location>
</feature>
<dbReference type="OMA" id="VPKENDR"/>
<sequence length="709" mass="77060">MRNTVIKDNEPHFEDTSEMNVRDESVPRVLLQQIVYTPHGPSSKDGNTPSFEARGCSHRKFSMYTPSDEYARRTTVVFCDTDTEYGRWLPTVVAKFGNWRMVTWSWSSATMMGGSMSEASSSGKAALRAVELVSPSSVRFNSHSRLRFLVYDAMDSQPTHGTPLSPAVTLVDGRPPQLYTPLRKYSLLVIFCAAQFLDAFNNGALFTAIPSLDVALGISEGEETWIISAFQLTFASFLLISGRISDVYNAKAAFIGGVAALACISVGAGFVRNQILLIFLRALSGIAAAMTIPSALSLLVKVFVDPTEQARALGIFGGCGAVGNVLGLIIGAIIVQYTSWSWVFWFVAIVAFPIAGICYFLIPPQEPKPVEGKRWQNLDLIGVSILTAALILFIFAITSGSTDGWKSAIVLAPLIISVFLFVGFFYAEMLIPPSRAAVPPKTWFLPNFGVLFGTALLPYLWWTTVFTIYITEWQDVWHWSVIMTAIHMIPISVMSFAMSFTGPLSRRYNPKWLILIGEGMVIIATILLVFADGPERYWSFIFPAFVIGSAGASLVYTHTNVAIFRTSPSSMAGVVGAIFNGGLQIGSAVGVATVGSIMSSVQDMHGGEFASGYLGEAAAYEFLLGIVVLEFFGMLIFYRTSHVGTASKEDLETGKVKNPEKLEQDVEKASKDSDESAPSVEVTEITGDVPSEDSVDAEKSVDDHGVSPV</sequence>
<reference evidence="9 10" key="1">
    <citation type="journal article" date="2012" name="Science">
        <title>The Paleozoic origin of enzymatic lignin decomposition reconstructed from 31 fungal genomes.</title>
        <authorList>
            <person name="Floudas D."/>
            <person name="Binder M."/>
            <person name="Riley R."/>
            <person name="Barry K."/>
            <person name="Blanchette R.A."/>
            <person name="Henrissat B."/>
            <person name="Martinez A.T."/>
            <person name="Otillar R."/>
            <person name="Spatafora J.W."/>
            <person name="Yadav J.S."/>
            <person name="Aerts A."/>
            <person name="Benoit I."/>
            <person name="Boyd A."/>
            <person name="Carlson A."/>
            <person name="Copeland A."/>
            <person name="Coutinho P.M."/>
            <person name="de Vries R.P."/>
            <person name="Ferreira P."/>
            <person name="Findley K."/>
            <person name="Foster B."/>
            <person name="Gaskell J."/>
            <person name="Glotzer D."/>
            <person name="Gorecki P."/>
            <person name="Heitman J."/>
            <person name="Hesse C."/>
            <person name="Hori C."/>
            <person name="Igarashi K."/>
            <person name="Jurgens J.A."/>
            <person name="Kallen N."/>
            <person name="Kersten P."/>
            <person name="Kohler A."/>
            <person name="Kuees U."/>
            <person name="Kumar T.K.A."/>
            <person name="Kuo A."/>
            <person name="LaButti K."/>
            <person name="Larrondo L.F."/>
            <person name="Lindquist E."/>
            <person name="Ling A."/>
            <person name="Lombard V."/>
            <person name="Lucas S."/>
            <person name="Lundell T."/>
            <person name="Martin R."/>
            <person name="McLaughlin D.J."/>
            <person name="Morgenstern I."/>
            <person name="Morin E."/>
            <person name="Murat C."/>
            <person name="Nagy L.G."/>
            <person name="Nolan M."/>
            <person name="Ohm R.A."/>
            <person name="Patyshakuliyeva A."/>
            <person name="Rokas A."/>
            <person name="Ruiz-Duenas F.J."/>
            <person name="Sabat G."/>
            <person name="Salamov A."/>
            <person name="Samejima M."/>
            <person name="Schmutz J."/>
            <person name="Slot J.C."/>
            <person name="St John F."/>
            <person name="Stenlid J."/>
            <person name="Sun H."/>
            <person name="Sun S."/>
            <person name="Syed K."/>
            <person name="Tsang A."/>
            <person name="Wiebenga A."/>
            <person name="Young D."/>
            <person name="Pisabarro A."/>
            <person name="Eastwood D.C."/>
            <person name="Martin F."/>
            <person name="Cullen D."/>
            <person name="Grigoriev I.V."/>
            <person name="Hibbett D.S."/>
        </authorList>
    </citation>
    <scope>NUCLEOTIDE SEQUENCE [LARGE SCALE GENOMIC DNA]</scope>
    <source>
        <strain evidence="9 10">MD-104</strain>
    </source>
</reference>
<dbReference type="Pfam" id="PF07690">
    <property type="entry name" value="MFS_1"/>
    <property type="match status" value="1"/>
</dbReference>
<feature type="transmembrane region" description="Helical" evidence="7">
    <location>
        <begin position="476"/>
        <end position="500"/>
    </location>
</feature>
<keyword evidence="2" id="KW-0813">Transport</keyword>
<keyword evidence="4 7" id="KW-1133">Transmembrane helix</keyword>
<dbReference type="Proteomes" id="UP000218811">
    <property type="component" value="Unassembled WGS sequence"/>
</dbReference>
<feature type="transmembrane region" description="Helical" evidence="7">
    <location>
        <begin position="512"/>
        <end position="531"/>
    </location>
</feature>
<dbReference type="GO" id="GO:0022857">
    <property type="term" value="F:transmembrane transporter activity"/>
    <property type="evidence" value="ECO:0007669"/>
    <property type="project" value="InterPro"/>
</dbReference>
<proteinExistence type="predicted"/>
<dbReference type="Gene3D" id="1.20.1250.20">
    <property type="entry name" value="MFS general substrate transporter like domains"/>
    <property type="match status" value="2"/>
</dbReference>
<feature type="transmembrane region" description="Helical" evidence="7">
    <location>
        <begin position="537"/>
        <end position="556"/>
    </location>
</feature>
<evidence type="ECO:0000313" key="10">
    <source>
        <dbReference type="Proteomes" id="UP000218811"/>
    </source>
</evidence>
<feature type="transmembrane region" description="Helical" evidence="7">
    <location>
        <begin position="342"/>
        <end position="362"/>
    </location>
</feature>
<feature type="transmembrane region" description="Helical" evidence="7">
    <location>
        <begin position="277"/>
        <end position="300"/>
    </location>
</feature>
<feature type="domain" description="Major facilitator superfamily (MFS) profile" evidence="8">
    <location>
        <begin position="187"/>
        <end position="642"/>
    </location>
</feature>
<dbReference type="InterPro" id="IPR020846">
    <property type="entry name" value="MFS_dom"/>
</dbReference>
<evidence type="ECO:0000256" key="1">
    <source>
        <dbReference type="ARBA" id="ARBA00004141"/>
    </source>
</evidence>
<keyword evidence="10" id="KW-1185">Reference proteome</keyword>
<feature type="region of interest" description="Disordered" evidence="6">
    <location>
        <begin position="1"/>
        <end position="20"/>
    </location>
</feature>
<feature type="transmembrane region" description="Helical" evidence="7">
    <location>
        <begin position="224"/>
        <end position="240"/>
    </location>
</feature>
<dbReference type="PANTHER" id="PTHR42718">
    <property type="entry name" value="MAJOR FACILITATOR SUPERFAMILY MULTIDRUG TRANSPORTER MFSC"/>
    <property type="match status" value="1"/>
</dbReference>
<keyword evidence="5 7" id="KW-0472">Membrane</keyword>
<dbReference type="EMBL" id="KB467832">
    <property type="protein sequence ID" value="PCH34681.1"/>
    <property type="molecule type" value="Genomic_DNA"/>
</dbReference>
<organism evidence="9 10">
    <name type="scientific">Wolfiporia cocos (strain MD-104)</name>
    <name type="common">Brown rot fungus</name>
    <dbReference type="NCBI Taxonomy" id="742152"/>
    <lineage>
        <taxon>Eukaryota</taxon>
        <taxon>Fungi</taxon>
        <taxon>Dikarya</taxon>
        <taxon>Basidiomycota</taxon>
        <taxon>Agaricomycotina</taxon>
        <taxon>Agaricomycetes</taxon>
        <taxon>Polyporales</taxon>
        <taxon>Phaeolaceae</taxon>
        <taxon>Wolfiporia</taxon>
    </lineage>
</organism>
<dbReference type="CDD" id="cd17321">
    <property type="entry name" value="MFS_MMR_MDR_like"/>
    <property type="match status" value="1"/>
</dbReference>
<feature type="transmembrane region" description="Helical" evidence="7">
    <location>
        <begin position="252"/>
        <end position="271"/>
    </location>
</feature>
<accession>A0A2H3IY68</accession>